<dbReference type="Gene3D" id="1.10.150.130">
    <property type="match status" value="1"/>
</dbReference>
<keyword evidence="7" id="KW-1185">Reference proteome</keyword>
<dbReference type="GO" id="GO:0006310">
    <property type="term" value="P:DNA recombination"/>
    <property type="evidence" value="ECO:0007669"/>
    <property type="project" value="UniProtKB-KW"/>
</dbReference>
<keyword evidence="2" id="KW-0238">DNA-binding</keyword>
<organism evidence="5 7">
    <name type="scientific">Orlajensenia flava</name>
    <dbReference type="NCBI Taxonomy" id="2565934"/>
    <lineage>
        <taxon>Bacteria</taxon>
        <taxon>Bacillati</taxon>
        <taxon>Actinomycetota</taxon>
        <taxon>Actinomycetes</taxon>
        <taxon>Micrococcales</taxon>
        <taxon>Microbacteriaceae</taxon>
        <taxon>Orlajensenia</taxon>
    </lineage>
</organism>
<dbReference type="Proteomes" id="UP000307380">
    <property type="component" value="Unassembled WGS sequence"/>
</dbReference>
<evidence type="ECO:0000313" key="6">
    <source>
        <dbReference type="EMBL" id="THG30605.1"/>
    </source>
</evidence>
<dbReference type="InterPro" id="IPR010998">
    <property type="entry name" value="Integrase_recombinase_N"/>
</dbReference>
<dbReference type="PANTHER" id="PTHR30349:SF64">
    <property type="entry name" value="PROPHAGE INTEGRASE INTD-RELATED"/>
    <property type="match status" value="1"/>
</dbReference>
<dbReference type="AlphaFoldDB" id="A0A4S4FKE3"/>
<evidence type="ECO:0000313" key="7">
    <source>
        <dbReference type="Proteomes" id="UP000307380"/>
    </source>
</evidence>
<dbReference type="InterPro" id="IPR011010">
    <property type="entry name" value="DNA_brk_join_enz"/>
</dbReference>
<dbReference type="Gene3D" id="1.10.443.10">
    <property type="entry name" value="Intergrase catalytic core"/>
    <property type="match status" value="1"/>
</dbReference>
<accession>A0A4S4FKE3</accession>
<dbReference type="InterPro" id="IPR002104">
    <property type="entry name" value="Integrase_catalytic"/>
</dbReference>
<evidence type="ECO:0000256" key="1">
    <source>
        <dbReference type="ARBA" id="ARBA00008857"/>
    </source>
</evidence>
<dbReference type="GO" id="GO:0015074">
    <property type="term" value="P:DNA integration"/>
    <property type="evidence" value="ECO:0007669"/>
    <property type="project" value="InterPro"/>
</dbReference>
<dbReference type="EMBL" id="SSSN01000013">
    <property type="protein sequence ID" value="THG30605.1"/>
    <property type="molecule type" value="Genomic_DNA"/>
</dbReference>
<feature type="domain" description="Tyr recombinase" evidence="4">
    <location>
        <begin position="167"/>
        <end position="355"/>
    </location>
</feature>
<dbReference type="EMBL" id="SSSN01000014">
    <property type="protein sequence ID" value="THG30342.1"/>
    <property type="molecule type" value="Genomic_DNA"/>
</dbReference>
<dbReference type="SUPFAM" id="SSF56349">
    <property type="entry name" value="DNA breaking-rejoining enzymes"/>
    <property type="match status" value="1"/>
</dbReference>
<dbReference type="PROSITE" id="PS51898">
    <property type="entry name" value="TYR_RECOMBINASE"/>
    <property type="match status" value="1"/>
</dbReference>
<sequence length="369" mass="40977">MGSIHAYETASGKRYRVQYRTPERDQTGKRGFRTKRDAELFLASVDVAQARGEFMDARASRMTITALGAEWLVNQHHLKPSSLRPVQVAWRLHVEPKWGDRRVGEIRHSEVQSWVTAFTRGDGKTRSATTVLRAYGVLASILDVAVKDRRIPSNPARGVNLPRRVRNKHKYLSHSQVGVLAQNAKKHSTLVLLLAYTGLRWGEAVALHVGDVDLDRRRVYVHENAVEVAGTIHVGTPKTGESRSVPFPPFLTPLLTPLTETKTPADLLFGDGTTYLHQPDRRRGWYVSAVARSQTSDTEFPRVTIHDLRHTAASLAISAGANVKAVHRMLGHSSAAMTLDTYADLFDDDLDAVAIALDEARSNSNVVKM</sequence>
<dbReference type="PANTHER" id="PTHR30349">
    <property type="entry name" value="PHAGE INTEGRASE-RELATED"/>
    <property type="match status" value="1"/>
</dbReference>
<dbReference type="CDD" id="cd01189">
    <property type="entry name" value="INT_ICEBs1_C_like"/>
    <property type="match status" value="1"/>
</dbReference>
<evidence type="ECO:0000256" key="3">
    <source>
        <dbReference type="ARBA" id="ARBA00023172"/>
    </source>
</evidence>
<keyword evidence="3" id="KW-0233">DNA recombination</keyword>
<comment type="caution">
    <text evidence="5">The sequence shown here is derived from an EMBL/GenBank/DDBJ whole genome shotgun (WGS) entry which is preliminary data.</text>
</comment>
<dbReference type="OrthoDB" id="1822491at2"/>
<dbReference type="Pfam" id="PF00589">
    <property type="entry name" value="Phage_integrase"/>
    <property type="match status" value="1"/>
</dbReference>
<dbReference type="GO" id="GO:0003677">
    <property type="term" value="F:DNA binding"/>
    <property type="evidence" value="ECO:0007669"/>
    <property type="project" value="UniProtKB-KW"/>
</dbReference>
<evidence type="ECO:0000259" key="4">
    <source>
        <dbReference type="PROSITE" id="PS51898"/>
    </source>
</evidence>
<evidence type="ECO:0000256" key="2">
    <source>
        <dbReference type="ARBA" id="ARBA00023125"/>
    </source>
</evidence>
<proteinExistence type="inferred from homology"/>
<dbReference type="InterPro" id="IPR013762">
    <property type="entry name" value="Integrase-like_cat_sf"/>
</dbReference>
<protein>
    <submittedName>
        <fullName evidence="5">Site-specific integrase</fullName>
    </submittedName>
</protein>
<evidence type="ECO:0000313" key="5">
    <source>
        <dbReference type="EMBL" id="THG30342.1"/>
    </source>
</evidence>
<name>A0A4S4FKE3_9MICO</name>
<comment type="similarity">
    <text evidence="1">Belongs to the 'phage' integrase family.</text>
</comment>
<reference evidence="5 7" key="1">
    <citation type="submission" date="2019-04" db="EMBL/GenBank/DDBJ databases">
        <authorList>
            <person name="Jiang L."/>
        </authorList>
    </citation>
    <scope>NUCLEOTIDE SEQUENCE [LARGE SCALE GENOMIC DNA]</scope>
    <source>
        <strain evidence="5 7">YIM 131861</strain>
    </source>
</reference>
<gene>
    <name evidence="6" type="ORF">E6C70_14675</name>
    <name evidence="5" type="ORF">E6C70_14955</name>
</gene>
<dbReference type="InterPro" id="IPR050090">
    <property type="entry name" value="Tyrosine_recombinase_XerCD"/>
</dbReference>